<keyword evidence="2" id="KW-0732">Signal</keyword>
<organism evidence="3 4">
    <name type="scientific">Aspergillus oryzae (strain ATCC 42149 / RIB 40)</name>
    <name type="common">Yellow koji mold</name>
    <dbReference type="NCBI Taxonomy" id="510516"/>
    <lineage>
        <taxon>Eukaryota</taxon>
        <taxon>Fungi</taxon>
        <taxon>Dikarya</taxon>
        <taxon>Ascomycota</taxon>
        <taxon>Pezizomycotina</taxon>
        <taxon>Eurotiomycetes</taxon>
        <taxon>Eurotiomycetidae</taxon>
        <taxon>Eurotiales</taxon>
        <taxon>Aspergillaceae</taxon>
        <taxon>Aspergillus</taxon>
        <taxon>Aspergillus subgen. Circumdati</taxon>
    </lineage>
</organism>
<evidence type="ECO:0000313" key="4">
    <source>
        <dbReference type="Proteomes" id="UP000006564"/>
    </source>
</evidence>
<evidence type="ECO:0000256" key="2">
    <source>
        <dbReference type="SAM" id="SignalP"/>
    </source>
</evidence>
<proteinExistence type="predicted"/>
<evidence type="ECO:0000256" key="1">
    <source>
        <dbReference type="SAM" id="MobiDB-lite"/>
    </source>
</evidence>
<dbReference type="AlphaFoldDB" id="Q2UTA7"/>
<gene>
    <name evidence="3" type="ORF">AO090005000094</name>
</gene>
<dbReference type="KEGG" id="aor:AO090005000094"/>
<dbReference type="EMBL" id="AP007151">
    <property type="protein sequence ID" value="BAE55208.1"/>
    <property type="molecule type" value="Genomic_DNA"/>
</dbReference>
<dbReference type="HOGENOM" id="CLU_2222641_0_0_1"/>
<protein>
    <submittedName>
        <fullName evidence="3">DNA, SC005</fullName>
    </submittedName>
</protein>
<feature type="chain" id="PRO_5004217369" evidence="2">
    <location>
        <begin position="19"/>
        <end position="116"/>
    </location>
</feature>
<feature type="region of interest" description="Disordered" evidence="1">
    <location>
        <begin position="95"/>
        <end position="116"/>
    </location>
</feature>
<dbReference type="RefSeq" id="XP_023088805.1">
    <property type="nucleotide sequence ID" value="XM_023234273.1"/>
</dbReference>
<reference evidence="3 4" key="1">
    <citation type="journal article" date="2005" name="Nature">
        <title>Genome sequencing and analysis of Aspergillus oryzae.</title>
        <authorList>
            <person name="Machida M."/>
            <person name="Asai K."/>
            <person name="Sano M."/>
            <person name="Tanaka T."/>
            <person name="Kumagai T."/>
            <person name="Terai G."/>
            <person name="Kusumoto K."/>
            <person name="Arima T."/>
            <person name="Akita O."/>
            <person name="Kashiwagi Y."/>
            <person name="Abe K."/>
            <person name="Gomi K."/>
            <person name="Horiuchi H."/>
            <person name="Kitamoto K."/>
            <person name="Kobayashi T."/>
            <person name="Takeuchi M."/>
            <person name="Denning D.W."/>
            <person name="Galagan J.E."/>
            <person name="Nierman W.C."/>
            <person name="Yu J."/>
            <person name="Archer D.B."/>
            <person name="Bennett J.W."/>
            <person name="Bhatnagar D."/>
            <person name="Cleveland T.E."/>
            <person name="Fedorova N.D."/>
            <person name="Gotoh O."/>
            <person name="Horikawa H."/>
            <person name="Hosoyama A."/>
            <person name="Ichinomiya M."/>
            <person name="Igarashi R."/>
            <person name="Iwashita K."/>
            <person name="Juvvadi P.R."/>
            <person name="Kato M."/>
            <person name="Kato Y."/>
            <person name="Kin T."/>
            <person name="Kokubun A."/>
            <person name="Maeda H."/>
            <person name="Maeyama N."/>
            <person name="Maruyama J."/>
            <person name="Nagasaki H."/>
            <person name="Nakajima T."/>
            <person name="Oda K."/>
            <person name="Okada K."/>
            <person name="Paulsen I."/>
            <person name="Sakamoto K."/>
            <person name="Sawano T."/>
            <person name="Takahashi M."/>
            <person name="Takase K."/>
            <person name="Terabayashi Y."/>
            <person name="Wortman J."/>
            <person name="Yamada O."/>
            <person name="Yamagata Y."/>
            <person name="Anazawa H."/>
            <person name="Hata Y."/>
            <person name="Koide Y."/>
            <person name="Komori T."/>
            <person name="Koyama Y."/>
            <person name="Minetoki T."/>
            <person name="Suharnan S."/>
            <person name="Tanaka A."/>
            <person name="Isono K."/>
            <person name="Kuhara S."/>
            <person name="Ogasawara N."/>
            <person name="Kikuchi H."/>
        </authorList>
    </citation>
    <scope>NUCLEOTIDE SEQUENCE [LARGE SCALE GENOMIC DNA]</scope>
    <source>
        <strain evidence="4">ATCC 42149 / RIB 40</strain>
    </source>
</reference>
<dbReference type="GeneID" id="35119561"/>
<feature type="signal peptide" evidence="2">
    <location>
        <begin position="1"/>
        <end position="18"/>
    </location>
</feature>
<keyword evidence="4" id="KW-1185">Reference proteome</keyword>
<name>Q2UTA7_ASPOR</name>
<dbReference type="Proteomes" id="UP000006564">
    <property type="component" value="Chromosome 1"/>
</dbReference>
<sequence>MKISYASIMVLLSMTALAIPNPEAYSQDRSAHALNMLEARKGCSGQRKNEDKCSGQRLGPMNSFHSWSDINCPLMTSSRLTLYIHSKNMDGKCCAKTKDGSGALDASRGQGREDYR</sequence>
<accession>Q2UTA7</accession>
<evidence type="ECO:0000313" key="3">
    <source>
        <dbReference type="EMBL" id="BAE55208.1"/>
    </source>
</evidence>